<reference evidence="1" key="1">
    <citation type="submission" date="2021-02" db="EMBL/GenBank/DDBJ databases">
        <authorList>
            <person name="Nowell W R."/>
        </authorList>
    </citation>
    <scope>NUCLEOTIDE SEQUENCE</scope>
    <source>
        <strain evidence="1">Ploen Becks lab</strain>
    </source>
</reference>
<accession>A0A813MAJ9</accession>
<evidence type="ECO:0000313" key="1">
    <source>
        <dbReference type="EMBL" id="CAF0718213.1"/>
    </source>
</evidence>
<dbReference type="AlphaFoldDB" id="A0A813MAJ9"/>
<protein>
    <submittedName>
        <fullName evidence="1">Uncharacterized protein</fullName>
    </submittedName>
</protein>
<evidence type="ECO:0000313" key="2">
    <source>
        <dbReference type="Proteomes" id="UP000663879"/>
    </source>
</evidence>
<comment type="caution">
    <text evidence="1">The sequence shown here is derived from an EMBL/GenBank/DDBJ whole genome shotgun (WGS) entry which is preliminary data.</text>
</comment>
<sequence length="101" mass="11696">MEKVEKNIVNQDLLLKMSREQLKNVSSEINLMKNETINKIKPELEILNGNIGCIFDSLKALQFQITSNVSKAIESTKTQFNQKQRELTEKLILILKNNTQY</sequence>
<organism evidence="1 2">
    <name type="scientific">Brachionus calyciflorus</name>
    <dbReference type="NCBI Taxonomy" id="104777"/>
    <lineage>
        <taxon>Eukaryota</taxon>
        <taxon>Metazoa</taxon>
        <taxon>Spiralia</taxon>
        <taxon>Gnathifera</taxon>
        <taxon>Rotifera</taxon>
        <taxon>Eurotatoria</taxon>
        <taxon>Monogononta</taxon>
        <taxon>Pseudotrocha</taxon>
        <taxon>Ploima</taxon>
        <taxon>Brachionidae</taxon>
        <taxon>Brachionus</taxon>
    </lineage>
</organism>
<proteinExistence type="predicted"/>
<name>A0A813MAJ9_9BILA</name>
<dbReference type="EMBL" id="CAJNOC010000136">
    <property type="protein sequence ID" value="CAF0718213.1"/>
    <property type="molecule type" value="Genomic_DNA"/>
</dbReference>
<keyword evidence="2" id="KW-1185">Reference proteome</keyword>
<dbReference type="Proteomes" id="UP000663879">
    <property type="component" value="Unassembled WGS sequence"/>
</dbReference>
<gene>
    <name evidence="1" type="ORF">OXX778_LOCUS1923</name>
</gene>